<proteinExistence type="predicted"/>
<protein>
    <submittedName>
        <fullName evidence="1">Uncharacterized protein</fullName>
    </submittedName>
</protein>
<evidence type="ECO:0000313" key="1">
    <source>
        <dbReference type="EMBL" id="GAH79879.1"/>
    </source>
</evidence>
<sequence>MTRRELIAKCSSHIGAAHGCAETNQHEHYAQHMQQLLDLLIEELVGSPPGAPDGPYKAFNPEQVLEEIAIAIKHRTISDTHRWKIIYYHDRLTCVPTYISTPEQIILHEFTEKMVQKGFSLTYWNHLKANVVKLYKELNS</sequence>
<organism evidence="1">
    <name type="scientific">marine sediment metagenome</name>
    <dbReference type="NCBI Taxonomy" id="412755"/>
    <lineage>
        <taxon>unclassified sequences</taxon>
        <taxon>metagenomes</taxon>
        <taxon>ecological metagenomes</taxon>
    </lineage>
</organism>
<gene>
    <name evidence="1" type="ORF">S03H2_59132</name>
</gene>
<reference evidence="1" key="1">
    <citation type="journal article" date="2014" name="Front. Microbiol.">
        <title>High frequency of phylogenetically diverse reductive dehalogenase-homologous genes in deep subseafloor sedimentary metagenomes.</title>
        <authorList>
            <person name="Kawai M."/>
            <person name="Futagami T."/>
            <person name="Toyoda A."/>
            <person name="Takaki Y."/>
            <person name="Nishi S."/>
            <person name="Hori S."/>
            <person name="Arai W."/>
            <person name="Tsubouchi T."/>
            <person name="Morono Y."/>
            <person name="Uchiyama I."/>
            <person name="Ito T."/>
            <person name="Fujiyama A."/>
            <person name="Inagaki F."/>
            <person name="Takami H."/>
        </authorList>
    </citation>
    <scope>NUCLEOTIDE SEQUENCE</scope>
    <source>
        <strain evidence="1">Expedition CK06-06</strain>
    </source>
</reference>
<name>X1JNN2_9ZZZZ</name>
<dbReference type="AlphaFoldDB" id="X1JNN2"/>
<comment type="caution">
    <text evidence="1">The sequence shown here is derived from an EMBL/GenBank/DDBJ whole genome shotgun (WGS) entry which is preliminary data.</text>
</comment>
<dbReference type="EMBL" id="BARU01038007">
    <property type="protein sequence ID" value="GAH79879.1"/>
    <property type="molecule type" value="Genomic_DNA"/>
</dbReference>
<accession>X1JNN2</accession>